<evidence type="ECO:0000256" key="1">
    <source>
        <dbReference type="ARBA" id="ARBA00022679"/>
    </source>
</evidence>
<dbReference type="RefSeq" id="WP_222580255.1">
    <property type="nucleotide sequence ID" value="NZ_JAHVHU010000010.1"/>
</dbReference>
<proteinExistence type="predicted"/>
<evidence type="ECO:0000259" key="2">
    <source>
        <dbReference type="Pfam" id="PF00534"/>
    </source>
</evidence>
<organism evidence="4 5">
    <name type="scientific">Membranihabitans marinus</name>
    <dbReference type="NCBI Taxonomy" id="1227546"/>
    <lineage>
        <taxon>Bacteria</taxon>
        <taxon>Pseudomonadati</taxon>
        <taxon>Bacteroidota</taxon>
        <taxon>Saprospiria</taxon>
        <taxon>Saprospirales</taxon>
        <taxon>Saprospiraceae</taxon>
        <taxon>Membranihabitans</taxon>
    </lineage>
</organism>
<dbReference type="Pfam" id="PF00534">
    <property type="entry name" value="Glycos_transf_1"/>
    <property type="match status" value="1"/>
</dbReference>
<dbReference type="Pfam" id="PF13439">
    <property type="entry name" value="Glyco_transf_4"/>
    <property type="match status" value="1"/>
</dbReference>
<dbReference type="InterPro" id="IPR028098">
    <property type="entry name" value="Glyco_trans_4-like_N"/>
</dbReference>
<accession>A0A953HUJ6</accession>
<dbReference type="PANTHER" id="PTHR46401:SF2">
    <property type="entry name" value="GLYCOSYLTRANSFERASE WBBK-RELATED"/>
    <property type="match status" value="1"/>
</dbReference>
<dbReference type="PANTHER" id="PTHR46401">
    <property type="entry name" value="GLYCOSYLTRANSFERASE WBBK-RELATED"/>
    <property type="match status" value="1"/>
</dbReference>
<dbReference type="EMBL" id="JAHVHU010000010">
    <property type="protein sequence ID" value="MBY5958715.1"/>
    <property type="molecule type" value="Genomic_DNA"/>
</dbReference>
<reference evidence="4" key="1">
    <citation type="submission" date="2021-06" db="EMBL/GenBank/DDBJ databases">
        <title>44 bacteria genomes isolated from Dapeng, Shenzhen.</title>
        <authorList>
            <person name="Zheng W."/>
            <person name="Yu S."/>
            <person name="Huang Y."/>
        </authorList>
    </citation>
    <scope>NUCLEOTIDE SEQUENCE</scope>
    <source>
        <strain evidence="4">DP5N28-2</strain>
    </source>
</reference>
<dbReference type="GO" id="GO:0009103">
    <property type="term" value="P:lipopolysaccharide biosynthetic process"/>
    <property type="evidence" value="ECO:0007669"/>
    <property type="project" value="TreeGrafter"/>
</dbReference>
<dbReference type="GO" id="GO:0016757">
    <property type="term" value="F:glycosyltransferase activity"/>
    <property type="evidence" value="ECO:0007669"/>
    <property type="project" value="InterPro"/>
</dbReference>
<evidence type="ECO:0000259" key="3">
    <source>
        <dbReference type="Pfam" id="PF13439"/>
    </source>
</evidence>
<dbReference type="Proteomes" id="UP000753961">
    <property type="component" value="Unassembled WGS sequence"/>
</dbReference>
<evidence type="ECO:0000313" key="4">
    <source>
        <dbReference type="EMBL" id="MBY5958715.1"/>
    </source>
</evidence>
<dbReference type="CDD" id="cd03809">
    <property type="entry name" value="GT4_MtfB-like"/>
    <property type="match status" value="1"/>
</dbReference>
<dbReference type="SUPFAM" id="SSF53756">
    <property type="entry name" value="UDP-Glycosyltransferase/glycogen phosphorylase"/>
    <property type="match status" value="1"/>
</dbReference>
<keyword evidence="1" id="KW-0808">Transferase</keyword>
<keyword evidence="5" id="KW-1185">Reference proteome</keyword>
<protein>
    <submittedName>
        <fullName evidence="4">Glycosyltransferase family 4 protein</fullName>
    </submittedName>
</protein>
<dbReference type="InterPro" id="IPR001296">
    <property type="entry name" value="Glyco_trans_1"/>
</dbReference>
<comment type="caution">
    <text evidence="4">The sequence shown here is derived from an EMBL/GenBank/DDBJ whole genome shotgun (WGS) entry which is preliminary data.</text>
</comment>
<dbReference type="Gene3D" id="3.40.50.2000">
    <property type="entry name" value="Glycogen Phosphorylase B"/>
    <property type="match status" value="2"/>
</dbReference>
<dbReference type="AlphaFoldDB" id="A0A953HUJ6"/>
<feature type="domain" description="Glycosyltransferase subfamily 4-like N-terminal" evidence="3">
    <location>
        <begin position="60"/>
        <end position="172"/>
    </location>
</feature>
<evidence type="ECO:0000313" key="5">
    <source>
        <dbReference type="Proteomes" id="UP000753961"/>
    </source>
</evidence>
<sequence>MKIGFDAKRAFHNRTGLGNYSRTLIHNLNSFYPEEEYLYFTPNPVSDYNHLFNPKQIITPTGTNPLWRSMGIKEDILRSETDLFHGLSNELPFGIHKTGIPSVVTIHDVIFDIVKADFPWHDRIIYRLKTKKCIRESTRIIAISAATKQDLIERFHADPAKISVIYQPIDRQFYQPRLSKDDSDFIKSQYKLPAEYMLYVGALMKRKNILPMIQAWERLPRADQIPLLIFGKGNHYEQEIKAYLHSRNLDDRVQVRTPVPFEHVPALYQLAETVLYPSLYEGFGLPVLEALACGSKVVTSSTSSMPEAGGKLPVYVNPYSIDSISEGIVKSLKHSPPDAVKVKEHLNTFDRVALTEQIMNLYRDITEK</sequence>
<gene>
    <name evidence="4" type="ORF">KUV50_11255</name>
</gene>
<feature type="domain" description="Glycosyl transferase family 1" evidence="2">
    <location>
        <begin position="191"/>
        <end position="335"/>
    </location>
</feature>
<name>A0A953HUJ6_9BACT</name>